<organism evidence="11 12">
    <name type="scientific">Nocardiopsis mangrovi</name>
    <dbReference type="NCBI Taxonomy" id="1179818"/>
    <lineage>
        <taxon>Bacteria</taxon>
        <taxon>Bacillati</taxon>
        <taxon>Actinomycetota</taxon>
        <taxon>Actinomycetes</taxon>
        <taxon>Streptosporangiales</taxon>
        <taxon>Nocardiopsidaceae</taxon>
        <taxon>Nocardiopsis</taxon>
    </lineage>
</organism>
<dbReference type="Pfam" id="PF02518">
    <property type="entry name" value="HATPase_c"/>
    <property type="match status" value="1"/>
</dbReference>
<reference evidence="12" key="1">
    <citation type="journal article" date="2019" name="Int. J. Syst. Evol. Microbiol.">
        <title>The Global Catalogue of Microorganisms (GCM) 10K type strain sequencing project: providing services to taxonomists for standard genome sequencing and annotation.</title>
        <authorList>
            <consortium name="The Broad Institute Genomics Platform"/>
            <consortium name="The Broad Institute Genome Sequencing Center for Infectious Disease"/>
            <person name="Wu L."/>
            <person name="Ma J."/>
        </authorList>
    </citation>
    <scope>NUCLEOTIDE SEQUENCE [LARGE SCALE GENOMIC DNA]</scope>
    <source>
        <strain evidence="12">XZYJ18</strain>
    </source>
</reference>
<comment type="catalytic activity">
    <reaction evidence="1">
        <text>ATP + protein L-histidine = ADP + protein N-phospho-L-histidine.</text>
        <dbReference type="EC" id="2.7.13.3"/>
    </reaction>
</comment>
<dbReference type="Gene3D" id="1.20.5.1930">
    <property type="match status" value="1"/>
</dbReference>
<evidence type="ECO:0000256" key="8">
    <source>
        <dbReference type="ARBA" id="ARBA00023012"/>
    </source>
</evidence>
<feature type="transmembrane region" description="Helical" evidence="9">
    <location>
        <begin position="115"/>
        <end position="148"/>
    </location>
</feature>
<sequence length="423" mass="44126">MASSTTLAAAPAQRLPSAMRAAFYLCASGGTALLTLLVPPMLIVCGLLVAVFGAGLPMLPHAFAGLRRWSEFHRGLAARHLGVRVEVPDRPMPAGLRARLRHTFRDPMLPRRLGWVAVHIGPGLVAGLLALAALLGAPGAIANGSLWWLFPADEPSTLMGLPVTDWPTALLAGTAQAATGIALLLWGIPPLARLHARTTLRLLSPSKADLLAERVETLTETRAGAVDAHAAELRRIERDLHDGTQARLVALAMRLGLAERIMGKDPETAAELLREAQGGAEEAMTELRDVIRTIYPPILADRGLAGAASSLAARSVIPVRLNVADDLGTVPAAVESTAYFVIAESLTNAAKHAAATQILVNVARTPDDLTVQVIDDGVGGVDESRGSGVGGMRHRVAALDGTLTVTSPEGGPTGIEVALPCAS</sequence>
<evidence type="ECO:0000256" key="7">
    <source>
        <dbReference type="ARBA" id="ARBA00022840"/>
    </source>
</evidence>
<keyword evidence="9" id="KW-0812">Transmembrane</keyword>
<name>A0ABV9DYD4_9ACTN</name>
<evidence type="ECO:0000256" key="9">
    <source>
        <dbReference type="SAM" id="Phobius"/>
    </source>
</evidence>
<evidence type="ECO:0000256" key="1">
    <source>
        <dbReference type="ARBA" id="ARBA00000085"/>
    </source>
</evidence>
<dbReference type="SUPFAM" id="SSF55874">
    <property type="entry name" value="ATPase domain of HSP90 chaperone/DNA topoisomerase II/histidine kinase"/>
    <property type="match status" value="1"/>
</dbReference>
<feature type="transmembrane region" description="Helical" evidence="9">
    <location>
        <begin position="38"/>
        <end position="59"/>
    </location>
</feature>
<evidence type="ECO:0000256" key="2">
    <source>
        <dbReference type="ARBA" id="ARBA00012438"/>
    </source>
</evidence>
<dbReference type="CDD" id="cd16917">
    <property type="entry name" value="HATPase_UhpB-NarQ-NarX-like"/>
    <property type="match status" value="1"/>
</dbReference>
<dbReference type="SMART" id="SM00387">
    <property type="entry name" value="HATPase_c"/>
    <property type="match status" value="1"/>
</dbReference>
<keyword evidence="9" id="KW-0472">Membrane</keyword>
<keyword evidence="9" id="KW-1133">Transmembrane helix</keyword>
<dbReference type="Pfam" id="PF13796">
    <property type="entry name" value="Sensor"/>
    <property type="match status" value="1"/>
</dbReference>
<dbReference type="InterPro" id="IPR003594">
    <property type="entry name" value="HATPase_dom"/>
</dbReference>
<dbReference type="EMBL" id="JBHSFQ010000015">
    <property type="protein sequence ID" value="MFC4563472.1"/>
    <property type="molecule type" value="Genomic_DNA"/>
</dbReference>
<evidence type="ECO:0000256" key="6">
    <source>
        <dbReference type="ARBA" id="ARBA00022777"/>
    </source>
</evidence>
<evidence type="ECO:0000313" key="11">
    <source>
        <dbReference type="EMBL" id="MFC4563472.1"/>
    </source>
</evidence>
<feature type="transmembrane region" description="Helical" evidence="9">
    <location>
        <begin position="168"/>
        <end position="188"/>
    </location>
</feature>
<evidence type="ECO:0000313" key="12">
    <source>
        <dbReference type="Proteomes" id="UP001595923"/>
    </source>
</evidence>
<dbReference type="InterPro" id="IPR050482">
    <property type="entry name" value="Sensor_HK_TwoCompSys"/>
</dbReference>
<gene>
    <name evidence="11" type="ORF">ACFO4E_16525</name>
</gene>
<dbReference type="PANTHER" id="PTHR24421">
    <property type="entry name" value="NITRATE/NITRITE SENSOR PROTEIN NARX-RELATED"/>
    <property type="match status" value="1"/>
</dbReference>
<proteinExistence type="predicted"/>
<keyword evidence="7" id="KW-0067">ATP-binding</keyword>
<dbReference type="PANTHER" id="PTHR24421:SF10">
    <property type="entry name" value="NITRATE_NITRITE SENSOR PROTEIN NARQ"/>
    <property type="match status" value="1"/>
</dbReference>
<comment type="caution">
    <text evidence="11">The sequence shown here is derived from an EMBL/GenBank/DDBJ whole genome shotgun (WGS) entry which is preliminary data.</text>
</comment>
<keyword evidence="5" id="KW-0547">Nucleotide-binding</keyword>
<dbReference type="InterPro" id="IPR036890">
    <property type="entry name" value="HATPase_C_sf"/>
</dbReference>
<evidence type="ECO:0000259" key="10">
    <source>
        <dbReference type="SMART" id="SM00387"/>
    </source>
</evidence>
<accession>A0ABV9DYD4</accession>
<keyword evidence="4" id="KW-0808">Transferase</keyword>
<dbReference type="InterPro" id="IPR025828">
    <property type="entry name" value="Put_sensor_dom"/>
</dbReference>
<keyword evidence="3" id="KW-0597">Phosphoprotein</keyword>
<keyword evidence="12" id="KW-1185">Reference proteome</keyword>
<dbReference type="RefSeq" id="WP_378575830.1">
    <property type="nucleotide sequence ID" value="NZ_JBHSFQ010000015.1"/>
</dbReference>
<dbReference type="Gene3D" id="3.30.565.10">
    <property type="entry name" value="Histidine kinase-like ATPase, C-terminal domain"/>
    <property type="match status" value="1"/>
</dbReference>
<dbReference type="InterPro" id="IPR011712">
    <property type="entry name" value="Sig_transdc_His_kin_sub3_dim/P"/>
</dbReference>
<dbReference type="Proteomes" id="UP001595923">
    <property type="component" value="Unassembled WGS sequence"/>
</dbReference>
<protein>
    <recommendedName>
        <fullName evidence="2">histidine kinase</fullName>
        <ecNumber evidence="2">2.7.13.3</ecNumber>
    </recommendedName>
</protein>
<evidence type="ECO:0000256" key="4">
    <source>
        <dbReference type="ARBA" id="ARBA00022679"/>
    </source>
</evidence>
<dbReference type="EC" id="2.7.13.3" evidence="2"/>
<feature type="domain" description="Histidine kinase/HSP90-like ATPase" evidence="10">
    <location>
        <begin position="333"/>
        <end position="423"/>
    </location>
</feature>
<keyword evidence="8" id="KW-0902">Two-component regulatory system</keyword>
<evidence type="ECO:0000256" key="3">
    <source>
        <dbReference type="ARBA" id="ARBA00022553"/>
    </source>
</evidence>
<dbReference type="GO" id="GO:0016301">
    <property type="term" value="F:kinase activity"/>
    <property type="evidence" value="ECO:0007669"/>
    <property type="project" value="UniProtKB-KW"/>
</dbReference>
<keyword evidence="6 11" id="KW-0418">Kinase</keyword>
<evidence type="ECO:0000256" key="5">
    <source>
        <dbReference type="ARBA" id="ARBA00022741"/>
    </source>
</evidence>
<dbReference type="Pfam" id="PF07730">
    <property type="entry name" value="HisKA_3"/>
    <property type="match status" value="1"/>
</dbReference>